<dbReference type="EMBL" id="JACXAD010000021">
    <property type="protein sequence ID" value="MBD2769622.1"/>
    <property type="molecule type" value="Genomic_DNA"/>
</dbReference>
<comment type="caution">
    <text evidence="1">The sequence shown here is derived from an EMBL/GenBank/DDBJ whole genome shotgun (WGS) entry which is preliminary data.</text>
</comment>
<keyword evidence="2" id="KW-1185">Reference proteome</keyword>
<proteinExistence type="predicted"/>
<dbReference type="RefSeq" id="WP_191006430.1">
    <property type="nucleotide sequence ID" value="NZ_JACXAD010000021.1"/>
</dbReference>
<dbReference type="Pfam" id="PF08811">
    <property type="entry name" value="DUF1800"/>
    <property type="match status" value="1"/>
</dbReference>
<dbReference type="InterPro" id="IPR014917">
    <property type="entry name" value="DUF1800"/>
</dbReference>
<name>A0A927BGK8_9BACT</name>
<sequence>MNRRTFLRKPAAPVAALLEQPATGSDQPPGKGETVSKFANKDLPATPRSLAGLAPYTGPWGSQQAAHLLRRATFGPTRAEINTAAGQSLTQVLDRILTVPSAPPPPVNGFSDAEIPLGSEWVSMSFDSTGVEYYLRESLRSWWIGQMVQSTTTVEKMTLFWHNHFVTEFEEVFITRPCYRHWSLLRQHALGNFKQLAKDVTIEPAMLSYLSGNYNTADAPNENYGRELLELFTIGKGPIIGPGNYTTYTEADVQAAARVLTGWQYSEEDFSSFFTDSRHDPSTKHFSSAFGNRTIANQGDQEYKALIDLIFDRPETAAFLVRKLYRWFVYYVIDATTEANVIQPLATQFKNNGYDVAPILRTLLGSEHFFDMVNMGCMIKSPVDFVVGTVRQLAVALPPESNIEGLYYSWDWMSESTDRMQQLLGDPPNVAGWAAYWQTPQYYEMWINATTLLERSRYTQALIRQDGYTFSYPTGRHTLRIDVIAFVRSLPAATASDCNLMIAELNQLLLPLPLTASQLAALKTELIGTLPDFEWTVEWQAFLAAPNDMTIRNALETKLRALVRQIINMAEYHLS</sequence>
<dbReference type="AlphaFoldDB" id="A0A927BGK8"/>
<gene>
    <name evidence="1" type="ORF">IC235_17165</name>
</gene>
<evidence type="ECO:0000313" key="1">
    <source>
        <dbReference type="EMBL" id="MBD2769622.1"/>
    </source>
</evidence>
<reference evidence="1" key="1">
    <citation type="submission" date="2020-09" db="EMBL/GenBank/DDBJ databases">
        <authorList>
            <person name="Kim M.K."/>
        </authorList>
    </citation>
    <scope>NUCLEOTIDE SEQUENCE</scope>
    <source>
        <strain evidence="1">BT664</strain>
    </source>
</reference>
<organism evidence="1 2">
    <name type="scientific">Hymenobacter montanus</name>
    <dbReference type="NCBI Taxonomy" id="2771359"/>
    <lineage>
        <taxon>Bacteria</taxon>
        <taxon>Pseudomonadati</taxon>
        <taxon>Bacteroidota</taxon>
        <taxon>Cytophagia</taxon>
        <taxon>Cytophagales</taxon>
        <taxon>Hymenobacteraceae</taxon>
        <taxon>Hymenobacter</taxon>
    </lineage>
</organism>
<protein>
    <submittedName>
        <fullName evidence="1">DUF1800 domain-containing protein</fullName>
    </submittedName>
</protein>
<dbReference type="Proteomes" id="UP000612233">
    <property type="component" value="Unassembled WGS sequence"/>
</dbReference>
<evidence type="ECO:0000313" key="2">
    <source>
        <dbReference type="Proteomes" id="UP000612233"/>
    </source>
</evidence>
<accession>A0A927BGK8</accession>